<sequence length="443" mass="50753">MLDIGILHSFRMDRKVDHSKETVWKEKQLVETPIAWAVSPGELKNYCSYCLKPKADESSLLSCRHCKLIYYCNANCASQDWKSHCSECAFCKGSRQSGSECDRLIIRLLQPDKLRSEGQCNERTIDELEDHSELMNDEFAEWFPGFCTFTSDRYMEQRDIVYKLFCKTSINCFGLTSEFGRTIGIALCIRLSLLDHSCKPNARIAFRGVQCRMIRNGTANNQSNFHVMSIHHSYIDELQPIQARREILKKKYKFDCKCDGCTDTERNRDMIANSCEYCNGAVLDSGCCSVCKRSMSPEHISTCKLAVELCTASAKALNERKMTDEQRLTICAKTLEVADGALYEFNVTLLPLYRGAYESCINLHRWSEAVNYGRAILNIQSHYQSQDDLAIIHSKFNLAKVFLNAGDKYESRQLVLEIKNKISEIYGKESSIYEECDQYCSSF</sequence>
<evidence type="ECO:0000313" key="7">
    <source>
        <dbReference type="Proteomes" id="UP001608902"/>
    </source>
</evidence>
<comment type="caution">
    <text evidence="6">The sequence shown here is derived from an EMBL/GenBank/DDBJ whole genome shotgun (WGS) entry which is preliminary data.</text>
</comment>
<dbReference type="InterPro" id="IPR002893">
    <property type="entry name" value="Znf_MYND"/>
</dbReference>
<dbReference type="InterPro" id="IPR046341">
    <property type="entry name" value="SET_dom_sf"/>
</dbReference>
<dbReference type="InterPro" id="IPR050869">
    <property type="entry name" value="H3K4_H4K5_MeTrfase"/>
</dbReference>
<evidence type="ECO:0000256" key="4">
    <source>
        <dbReference type="PROSITE-ProRule" id="PRU00134"/>
    </source>
</evidence>
<dbReference type="SUPFAM" id="SSF82199">
    <property type="entry name" value="SET domain"/>
    <property type="match status" value="1"/>
</dbReference>
<dbReference type="EMBL" id="JBGFUD010002745">
    <property type="protein sequence ID" value="MFH4977951.1"/>
    <property type="molecule type" value="Genomic_DNA"/>
</dbReference>
<dbReference type="PROSITE" id="PS01360">
    <property type="entry name" value="ZF_MYND_1"/>
    <property type="match status" value="1"/>
</dbReference>
<evidence type="ECO:0000313" key="6">
    <source>
        <dbReference type="EMBL" id="MFH4977951.1"/>
    </source>
</evidence>
<dbReference type="PANTHER" id="PTHR12197">
    <property type="entry name" value="HISTONE-LYSINE N-METHYLTRANSFERASE SMYD"/>
    <property type="match status" value="1"/>
</dbReference>
<dbReference type="GO" id="GO:0008270">
    <property type="term" value="F:zinc ion binding"/>
    <property type="evidence" value="ECO:0007669"/>
    <property type="project" value="UniProtKB-KW"/>
</dbReference>
<evidence type="ECO:0000259" key="5">
    <source>
        <dbReference type="PROSITE" id="PS50865"/>
    </source>
</evidence>
<proteinExistence type="predicted"/>
<feature type="domain" description="MYND-type" evidence="5">
    <location>
        <begin position="47"/>
        <end position="88"/>
    </location>
</feature>
<gene>
    <name evidence="6" type="ORF">AB6A40_004660</name>
</gene>
<dbReference type="Gene3D" id="1.25.40.970">
    <property type="match status" value="1"/>
</dbReference>
<dbReference type="PANTHER" id="PTHR12197:SF251">
    <property type="entry name" value="EG:BACR7C10.4 PROTEIN"/>
    <property type="match status" value="1"/>
</dbReference>
<keyword evidence="3" id="KW-0862">Zinc</keyword>
<dbReference type="Proteomes" id="UP001608902">
    <property type="component" value="Unassembled WGS sequence"/>
</dbReference>
<evidence type="ECO:0000256" key="2">
    <source>
        <dbReference type="ARBA" id="ARBA00022771"/>
    </source>
</evidence>
<dbReference type="Gene3D" id="6.10.140.2220">
    <property type="match status" value="1"/>
</dbReference>
<keyword evidence="7" id="KW-1185">Reference proteome</keyword>
<keyword evidence="1" id="KW-0479">Metal-binding</keyword>
<evidence type="ECO:0000256" key="1">
    <source>
        <dbReference type="ARBA" id="ARBA00022723"/>
    </source>
</evidence>
<evidence type="ECO:0000256" key="3">
    <source>
        <dbReference type="ARBA" id="ARBA00022833"/>
    </source>
</evidence>
<name>A0ABD6EKK8_9BILA</name>
<reference evidence="6 7" key="1">
    <citation type="submission" date="2024-08" db="EMBL/GenBank/DDBJ databases">
        <title>Gnathostoma spinigerum genome.</title>
        <authorList>
            <person name="Gonzalez-Bertolin B."/>
            <person name="Monzon S."/>
            <person name="Zaballos A."/>
            <person name="Jimenez P."/>
            <person name="Dekumyoy P."/>
            <person name="Varona S."/>
            <person name="Cuesta I."/>
            <person name="Sumanam S."/>
            <person name="Adisakwattana P."/>
            <person name="Gasser R.B."/>
            <person name="Hernandez-Gonzalez A."/>
            <person name="Young N.D."/>
            <person name="Perteguer M.J."/>
        </authorList>
    </citation>
    <scope>NUCLEOTIDE SEQUENCE [LARGE SCALE GENOMIC DNA]</scope>
    <source>
        <strain evidence="6">AL3</strain>
        <tissue evidence="6">Liver</tissue>
    </source>
</reference>
<dbReference type="Gene3D" id="2.170.270.10">
    <property type="entry name" value="SET domain"/>
    <property type="match status" value="1"/>
</dbReference>
<dbReference type="Gene3D" id="1.10.220.160">
    <property type="match status" value="1"/>
</dbReference>
<accession>A0ABD6EKK8</accession>
<dbReference type="Pfam" id="PF01753">
    <property type="entry name" value="zf-MYND"/>
    <property type="match status" value="1"/>
</dbReference>
<dbReference type="AlphaFoldDB" id="A0ABD6EKK8"/>
<keyword evidence="2 4" id="KW-0863">Zinc-finger</keyword>
<protein>
    <recommendedName>
        <fullName evidence="5">MYND-type domain-containing protein</fullName>
    </recommendedName>
</protein>
<organism evidence="6 7">
    <name type="scientific">Gnathostoma spinigerum</name>
    <dbReference type="NCBI Taxonomy" id="75299"/>
    <lineage>
        <taxon>Eukaryota</taxon>
        <taxon>Metazoa</taxon>
        <taxon>Ecdysozoa</taxon>
        <taxon>Nematoda</taxon>
        <taxon>Chromadorea</taxon>
        <taxon>Rhabditida</taxon>
        <taxon>Spirurina</taxon>
        <taxon>Gnathostomatomorpha</taxon>
        <taxon>Gnathostomatoidea</taxon>
        <taxon>Gnathostomatidae</taxon>
        <taxon>Gnathostoma</taxon>
    </lineage>
</organism>
<dbReference type="PROSITE" id="PS50865">
    <property type="entry name" value="ZF_MYND_2"/>
    <property type="match status" value="1"/>
</dbReference>